<gene>
    <name evidence="2" type="ORF">BpHYR1_037693</name>
</gene>
<feature type="region of interest" description="Disordered" evidence="1">
    <location>
        <begin position="1"/>
        <end position="42"/>
    </location>
</feature>
<comment type="caution">
    <text evidence="2">The sequence shown here is derived from an EMBL/GenBank/DDBJ whole genome shotgun (WGS) entry which is preliminary data.</text>
</comment>
<dbReference type="AlphaFoldDB" id="A0A3M7R865"/>
<proteinExistence type="predicted"/>
<evidence type="ECO:0000313" key="2">
    <source>
        <dbReference type="EMBL" id="RNA19649.1"/>
    </source>
</evidence>
<protein>
    <submittedName>
        <fullName evidence="2">Uncharacterized protein</fullName>
    </submittedName>
</protein>
<organism evidence="2 3">
    <name type="scientific">Brachionus plicatilis</name>
    <name type="common">Marine rotifer</name>
    <name type="synonym">Brachionus muelleri</name>
    <dbReference type="NCBI Taxonomy" id="10195"/>
    <lineage>
        <taxon>Eukaryota</taxon>
        <taxon>Metazoa</taxon>
        <taxon>Spiralia</taxon>
        <taxon>Gnathifera</taxon>
        <taxon>Rotifera</taxon>
        <taxon>Eurotatoria</taxon>
        <taxon>Monogononta</taxon>
        <taxon>Pseudotrocha</taxon>
        <taxon>Ploima</taxon>
        <taxon>Brachionidae</taxon>
        <taxon>Brachionus</taxon>
    </lineage>
</organism>
<reference evidence="2 3" key="1">
    <citation type="journal article" date="2018" name="Sci. Rep.">
        <title>Genomic signatures of local adaptation to the degree of environmental predictability in rotifers.</title>
        <authorList>
            <person name="Franch-Gras L."/>
            <person name="Hahn C."/>
            <person name="Garcia-Roger E.M."/>
            <person name="Carmona M.J."/>
            <person name="Serra M."/>
            <person name="Gomez A."/>
        </authorList>
    </citation>
    <scope>NUCLEOTIDE SEQUENCE [LARGE SCALE GENOMIC DNA]</scope>
    <source>
        <strain evidence="2">HYR1</strain>
    </source>
</reference>
<name>A0A3M7R865_BRAPC</name>
<dbReference type="EMBL" id="REGN01004003">
    <property type="protein sequence ID" value="RNA19649.1"/>
    <property type="molecule type" value="Genomic_DNA"/>
</dbReference>
<evidence type="ECO:0000313" key="3">
    <source>
        <dbReference type="Proteomes" id="UP000276133"/>
    </source>
</evidence>
<sequence length="144" mass="15934">MNTTAESRHHNAAKYVKKSPITATDGKLSSTTKAEVDKNMTGEKKRTSLYNITTVDHPSSPQMNLTEEKLFSNDTTKSVINLSPTKTSERTFSGARNVNAGCTIVQNDISESKINWEDDFNLAVTGFNTSLTFHDLSSLNNTNW</sequence>
<keyword evidence="3" id="KW-1185">Reference proteome</keyword>
<dbReference type="Proteomes" id="UP000276133">
    <property type="component" value="Unassembled WGS sequence"/>
</dbReference>
<accession>A0A3M7R865</accession>
<evidence type="ECO:0000256" key="1">
    <source>
        <dbReference type="SAM" id="MobiDB-lite"/>
    </source>
</evidence>
<feature type="non-terminal residue" evidence="2">
    <location>
        <position position="144"/>
    </location>
</feature>